<organism evidence="6 7">
    <name type="scientific">Pararobbsia silviterrae</name>
    <dbReference type="NCBI Taxonomy" id="1792498"/>
    <lineage>
        <taxon>Bacteria</taxon>
        <taxon>Pseudomonadati</taxon>
        <taxon>Pseudomonadota</taxon>
        <taxon>Betaproteobacteria</taxon>
        <taxon>Burkholderiales</taxon>
        <taxon>Burkholderiaceae</taxon>
        <taxon>Pararobbsia</taxon>
    </lineage>
</organism>
<dbReference type="InterPro" id="IPR036271">
    <property type="entry name" value="Tet_transcr_reg_TetR-rel_C_sf"/>
</dbReference>
<proteinExistence type="predicted"/>
<dbReference type="GO" id="GO:0003677">
    <property type="term" value="F:DNA binding"/>
    <property type="evidence" value="ECO:0007669"/>
    <property type="project" value="UniProtKB-UniRule"/>
</dbReference>
<feature type="domain" description="HTH tetR-type" evidence="5">
    <location>
        <begin position="9"/>
        <end position="69"/>
    </location>
</feature>
<dbReference type="SUPFAM" id="SSF46689">
    <property type="entry name" value="Homeodomain-like"/>
    <property type="match status" value="1"/>
</dbReference>
<evidence type="ECO:0000313" key="7">
    <source>
        <dbReference type="Proteomes" id="UP000270342"/>
    </source>
</evidence>
<dbReference type="AlphaFoldDB" id="A0A494XUL0"/>
<sequence>MGYSKADKAQSHERIVNTAAARFREKGIDGISLADLMKEAGLTHGGFYRHFESREDLVAEAVEVALRASDGTLCSIVDARGAIDLVRYVELYLSVEHRDDPATGCALTALTGDIARSGTRARALYSAHVERLVARLVPLLGAARSARERRLHALDMVSTMAGALSMARAVQDPALSEDVLEAARARLVRDIEQVGKPAAEASSDNGNG</sequence>
<dbReference type="PRINTS" id="PR00455">
    <property type="entry name" value="HTHTETR"/>
</dbReference>
<dbReference type="Pfam" id="PF00440">
    <property type="entry name" value="TetR_N"/>
    <property type="match status" value="1"/>
</dbReference>
<dbReference type="SUPFAM" id="SSF48498">
    <property type="entry name" value="Tetracyclin repressor-like, C-terminal domain"/>
    <property type="match status" value="1"/>
</dbReference>
<reference evidence="6 7" key="1">
    <citation type="submission" date="2018-10" db="EMBL/GenBank/DDBJ databases">
        <title>Robbsia sp. DHC34, isolated from soil.</title>
        <authorList>
            <person name="Gao Z.-H."/>
            <person name="Qiu L.-H."/>
        </authorList>
    </citation>
    <scope>NUCLEOTIDE SEQUENCE [LARGE SCALE GENOMIC DNA]</scope>
    <source>
        <strain evidence="6 7">DHC34</strain>
    </source>
</reference>
<dbReference type="Proteomes" id="UP000270342">
    <property type="component" value="Unassembled WGS sequence"/>
</dbReference>
<dbReference type="InterPro" id="IPR001647">
    <property type="entry name" value="HTH_TetR"/>
</dbReference>
<accession>A0A494XUL0</accession>
<dbReference type="RefSeq" id="WP_121088019.1">
    <property type="nucleotide sequence ID" value="NZ_RBZU01000007.1"/>
</dbReference>
<keyword evidence="3" id="KW-0804">Transcription</keyword>
<dbReference type="OrthoDB" id="9798857at2"/>
<dbReference type="Gene3D" id="1.10.10.60">
    <property type="entry name" value="Homeodomain-like"/>
    <property type="match status" value="1"/>
</dbReference>
<dbReference type="InterPro" id="IPR009057">
    <property type="entry name" value="Homeodomain-like_sf"/>
</dbReference>
<evidence type="ECO:0000313" key="6">
    <source>
        <dbReference type="EMBL" id="RKP53391.1"/>
    </source>
</evidence>
<name>A0A494XUL0_9BURK</name>
<comment type="caution">
    <text evidence="6">The sequence shown here is derived from an EMBL/GenBank/DDBJ whole genome shotgun (WGS) entry which is preliminary data.</text>
</comment>
<protein>
    <submittedName>
        <fullName evidence="6">TetR/AcrR family transcriptional regulator</fullName>
    </submittedName>
</protein>
<dbReference type="EMBL" id="RBZU01000007">
    <property type="protein sequence ID" value="RKP53391.1"/>
    <property type="molecule type" value="Genomic_DNA"/>
</dbReference>
<keyword evidence="1" id="KW-0805">Transcription regulation</keyword>
<evidence type="ECO:0000256" key="2">
    <source>
        <dbReference type="ARBA" id="ARBA00023125"/>
    </source>
</evidence>
<gene>
    <name evidence="6" type="ORF">D7S86_16905</name>
</gene>
<evidence type="ECO:0000259" key="5">
    <source>
        <dbReference type="PROSITE" id="PS50977"/>
    </source>
</evidence>
<feature type="DNA-binding region" description="H-T-H motif" evidence="4">
    <location>
        <begin position="32"/>
        <end position="51"/>
    </location>
</feature>
<evidence type="ECO:0000256" key="1">
    <source>
        <dbReference type="ARBA" id="ARBA00023015"/>
    </source>
</evidence>
<dbReference type="Gene3D" id="1.10.357.10">
    <property type="entry name" value="Tetracycline Repressor, domain 2"/>
    <property type="match status" value="1"/>
</dbReference>
<keyword evidence="2 4" id="KW-0238">DNA-binding</keyword>
<evidence type="ECO:0000256" key="4">
    <source>
        <dbReference type="PROSITE-ProRule" id="PRU00335"/>
    </source>
</evidence>
<dbReference type="PANTHER" id="PTHR47506:SF7">
    <property type="entry name" value="TRANSCRIPTIONAL REGULATORY PROTEIN"/>
    <property type="match status" value="1"/>
</dbReference>
<dbReference type="PROSITE" id="PS50977">
    <property type="entry name" value="HTH_TETR_2"/>
    <property type="match status" value="1"/>
</dbReference>
<dbReference type="PANTHER" id="PTHR47506">
    <property type="entry name" value="TRANSCRIPTIONAL REGULATORY PROTEIN"/>
    <property type="match status" value="1"/>
</dbReference>
<keyword evidence="7" id="KW-1185">Reference proteome</keyword>
<evidence type="ECO:0000256" key="3">
    <source>
        <dbReference type="ARBA" id="ARBA00023163"/>
    </source>
</evidence>